<feature type="compositionally biased region" description="Polar residues" evidence="1">
    <location>
        <begin position="102"/>
        <end position="115"/>
    </location>
</feature>
<dbReference type="AlphaFoldDB" id="A0A6G1I8K2"/>
<dbReference type="OrthoDB" id="4828117at2759"/>
<accession>A0A6G1I8K2</accession>
<evidence type="ECO:0000313" key="3">
    <source>
        <dbReference type="Proteomes" id="UP000799640"/>
    </source>
</evidence>
<protein>
    <submittedName>
        <fullName evidence="2">Uncharacterized protein</fullName>
    </submittedName>
</protein>
<organism evidence="2 3">
    <name type="scientific">Trichodelitschia bisporula</name>
    <dbReference type="NCBI Taxonomy" id="703511"/>
    <lineage>
        <taxon>Eukaryota</taxon>
        <taxon>Fungi</taxon>
        <taxon>Dikarya</taxon>
        <taxon>Ascomycota</taxon>
        <taxon>Pezizomycotina</taxon>
        <taxon>Dothideomycetes</taxon>
        <taxon>Dothideomycetes incertae sedis</taxon>
        <taxon>Phaeotrichales</taxon>
        <taxon>Phaeotrichaceae</taxon>
        <taxon>Trichodelitschia</taxon>
    </lineage>
</organism>
<evidence type="ECO:0000313" key="2">
    <source>
        <dbReference type="EMBL" id="KAF2404628.1"/>
    </source>
</evidence>
<proteinExistence type="predicted"/>
<gene>
    <name evidence="2" type="ORF">EJ06DRAFT_519002</name>
</gene>
<reference evidence="2" key="1">
    <citation type="journal article" date="2020" name="Stud. Mycol.">
        <title>101 Dothideomycetes genomes: a test case for predicting lifestyles and emergence of pathogens.</title>
        <authorList>
            <person name="Haridas S."/>
            <person name="Albert R."/>
            <person name="Binder M."/>
            <person name="Bloem J."/>
            <person name="Labutti K."/>
            <person name="Salamov A."/>
            <person name="Andreopoulos B."/>
            <person name="Baker S."/>
            <person name="Barry K."/>
            <person name="Bills G."/>
            <person name="Bluhm B."/>
            <person name="Cannon C."/>
            <person name="Castanera R."/>
            <person name="Culley D."/>
            <person name="Daum C."/>
            <person name="Ezra D."/>
            <person name="Gonzalez J."/>
            <person name="Henrissat B."/>
            <person name="Kuo A."/>
            <person name="Liang C."/>
            <person name="Lipzen A."/>
            <person name="Lutzoni F."/>
            <person name="Magnuson J."/>
            <person name="Mondo S."/>
            <person name="Nolan M."/>
            <person name="Ohm R."/>
            <person name="Pangilinan J."/>
            <person name="Park H.-J."/>
            <person name="Ramirez L."/>
            <person name="Alfaro M."/>
            <person name="Sun H."/>
            <person name="Tritt A."/>
            <person name="Yoshinaga Y."/>
            <person name="Zwiers L.-H."/>
            <person name="Turgeon B."/>
            <person name="Goodwin S."/>
            <person name="Spatafora J."/>
            <person name="Crous P."/>
            <person name="Grigoriev I."/>
        </authorList>
    </citation>
    <scope>NUCLEOTIDE SEQUENCE</scope>
    <source>
        <strain evidence="2">CBS 262.69</strain>
    </source>
</reference>
<dbReference type="EMBL" id="ML996688">
    <property type="protein sequence ID" value="KAF2404628.1"/>
    <property type="molecule type" value="Genomic_DNA"/>
</dbReference>
<feature type="region of interest" description="Disordered" evidence="1">
    <location>
        <begin position="55"/>
        <end position="115"/>
    </location>
</feature>
<evidence type="ECO:0000256" key="1">
    <source>
        <dbReference type="SAM" id="MobiDB-lite"/>
    </source>
</evidence>
<feature type="compositionally biased region" description="Basic and acidic residues" evidence="1">
    <location>
        <begin position="72"/>
        <end position="87"/>
    </location>
</feature>
<feature type="compositionally biased region" description="Polar residues" evidence="1">
    <location>
        <begin position="55"/>
        <end position="66"/>
    </location>
</feature>
<name>A0A6G1I8K2_9PEZI</name>
<sequence length="115" mass="12656">MLNAFSPVSNLDIVKKNGKIDFASISHVFGPPATYDAVEGFFRKVKVLAKAIESGQASSCSFQPSSARWPRHQKEVKKTTPKKESKAGRVVKKPSPKKPSPQKISTFRTGFDTSF</sequence>
<dbReference type="Proteomes" id="UP000799640">
    <property type="component" value="Unassembled WGS sequence"/>
</dbReference>
<keyword evidence="3" id="KW-1185">Reference proteome</keyword>